<keyword evidence="11" id="KW-0812">Transmembrane</keyword>
<dbReference type="NCBIfam" id="NF046044">
    <property type="entry name" value="PnpS"/>
    <property type="match status" value="1"/>
</dbReference>
<evidence type="ECO:0000256" key="9">
    <source>
        <dbReference type="ARBA" id="ARBA00023012"/>
    </source>
</evidence>
<evidence type="ECO:0000313" key="13">
    <source>
        <dbReference type="EMBL" id="OCS88357.1"/>
    </source>
</evidence>
<dbReference type="OrthoDB" id="9813151at2"/>
<dbReference type="InterPro" id="IPR004358">
    <property type="entry name" value="Sig_transdc_His_kin-like_C"/>
</dbReference>
<dbReference type="PANTHER" id="PTHR45453">
    <property type="entry name" value="PHOSPHATE REGULON SENSOR PROTEIN PHOR"/>
    <property type="match status" value="1"/>
</dbReference>
<feature type="transmembrane region" description="Helical" evidence="11">
    <location>
        <begin position="12"/>
        <end position="35"/>
    </location>
</feature>
<keyword evidence="7 13" id="KW-0418">Kinase</keyword>
<dbReference type="InterPro" id="IPR013656">
    <property type="entry name" value="PAS_4"/>
</dbReference>
<dbReference type="EC" id="2.7.13.3" evidence="3"/>
<evidence type="ECO:0000256" key="6">
    <source>
        <dbReference type="ARBA" id="ARBA00022741"/>
    </source>
</evidence>
<dbReference type="Pfam" id="PF02518">
    <property type="entry name" value="HATPase_c"/>
    <property type="match status" value="1"/>
</dbReference>
<evidence type="ECO:0000256" key="4">
    <source>
        <dbReference type="ARBA" id="ARBA00022553"/>
    </source>
</evidence>
<evidence type="ECO:0000256" key="5">
    <source>
        <dbReference type="ARBA" id="ARBA00022679"/>
    </source>
</evidence>
<dbReference type="SUPFAM" id="SSF55874">
    <property type="entry name" value="ATPase domain of HSP90 chaperone/DNA topoisomerase II/histidine kinase"/>
    <property type="match status" value="1"/>
</dbReference>
<dbReference type="SMART" id="SM00091">
    <property type="entry name" value="PAS"/>
    <property type="match status" value="1"/>
</dbReference>
<feature type="transmembrane region" description="Helical" evidence="11">
    <location>
        <begin position="89"/>
        <end position="108"/>
    </location>
</feature>
<evidence type="ECO:0000313" key="14">
    <source>
        <dbReference type="Proteomes" id="UP000093199"/>
    </source>
</evidence>
<comment type="caution">
    <text evidence="13">The sequence shown here is derived from an EMBL/GenBank/DDBJ whole genome shotgun (WGS) entry which is preliminary data.</text>
</comment>
<dbReference type="SMART" id="SM00387">
    <property type="entry name" value="HATPase_c"/>
    <property type="match status" value="1"/>
</dbReference>
<dbReference type="GO" id="GO:0004721">
    <property type="term" value="F:phosphoprotein phosphatase activity"/>
    <property type="evidence" value="ECO:0007669"/>
    <property type="project" value="TreeGrafter"/>
</dbReference>
<name>A0A1C0YMF1_9BACL</name>
<dbReference type="NCBIfam" id="TIGR00229">
    <property type="entry name" value="sensory_box"/>
    <property type="match status" value="1"/>
</dbReference>
<evidence type="ECO:0000256" key="3">
    <source>
        <dbReference type="ARBA" id="ARBA00012438"/>
    </source>
</evidence>
<protein>
    <recommendedName>
        <fullName evidence="3">histidine kinase</fullName>
        <ecNumber evidence="3">2.7.13.3</ecNumber>
    </recommendedName>
</protein>
<dbReference type="InterPro" id="IPR003594">
    <property type="entry name" value="HATPase_dom"/>
</dbReference>
<dbReference type="Pfam" id="PF08448">
    <property type="entry name" value="PAS_4"/>
    <property type="match status" value="1"/>
</dbReference>
<dbReference type="FunFam" id="1.10.287.130:FF:000001">
    <property type="entry name" value="Two-component sensor histidine kinase"/>
    <property type="match status" value="1"/>
</dbReference>
<gene>
    <name evidence="13" type="ORF">A6M13_00490</name>
</gene>
<keyword evidence="11" id="KW-1133">Transmembrane helix</keyword>
<dbReference type="SMART" id="SM00388">
    <property type="entry name" value="HisKA"/>
    <property type="match status" value="1"/>
</dbReference>
<reference evidence="13 14" key="1">
    <citation type="submission" date="2016-07" db="EMBL/GenBank/DDBJ databases">
        <title>Caryophanon tenue genome sequencing.</title>
        <authorList>
            <person name="Verma A."/>
            <person name="Pal Y."/>
            <person name="Krishnamurthi S."/>
        </authorList>
    </citation>
    <scope>NUCLEOTIDE SEQUENCE [LARGE SCALE GENOMIC DNA]</scope>
    <source>
        <strain evidence="13 14">DSM 14152</strain>
    </source>
</reference>
<dbReference type="GO" id="GO:0005886">
    <property type="term" value="C:plasma membrane"/>
    <property type="evidence" value="ECO:0007669"/>
    <property type="project" value="UniProtKB-SubCell"/>
</dbReference>
<organism evidence="13 14">
    <name type="scientific">Caryophanon tenue</name>
    <dbReference type="NCBI Taxonomy" id="33978"/>
    <lineage>
        <taxon>Bacteria</taxon>
        <taxon>Bacillati</taxon>
        <taxon>Bacillota</taxon>
        <taxon>Bacilli</taxon>
        <taxon>Bacillales</taxon>
        <taxon>Caryophanaceae</taxon>
        <taxon>Caryophanon</taxon>
    </lineage>
</organism>
<dbReference type="GO" id="GO:0016036">
    <property type="term" value="P:cellular response to phosphate starvation"/>
    <property type="evidence" value="ECO:0007669"/>
    <property type="project" value="TreeGrafter"/>
</dbReference>
<keyword evidence="14" id="KW-1185">Reference proteome</keyword>
<evidence type="ECO:0000256" key="2">
    <source>
        <dbReference type="ARBA" id="ARBA00004651"/>
    </source>
</evidence>
<dbReference type="GO" id="GO:0005524">
    <property type="term" value="F:ATP binding"/>
    <property type="evidence" value="ECO:0007669"/>
    <property type="project" value="UniProtKB-KW"/>
</dbReference>
<dbReference type="PANTHER" id="PTHR45453:SF1">
    <property type="entry name" value="PHOSPHATE REGULON SENSOR PROTEIN PHOR"/>
    <property type="match status" value="1"/>
</dbReference>
<dbReference type="InterPro" id="IPR003661">
    <property type="entry name" value="HisK_dim/P_dom"/>
</dbReference>
<keyword evidence="9" id="KW-0902">Two-component regulatory system</keyword>
<evidence type="ECO:0000256" key="10">
    <source>
        <dbReference type="ARBA" id="ARBA00023136"/>
    </source>
</evidence>
<dbReference type="InterPro" id="IPR050351">
    <property type="entry name" value="BphY/WalK/GraS-like"/>
</dbReference>
<dbReference type="EMBL" id="MASJ01000001">
    <property type="protein sequence ID" value="OCS88357.1"/>
    <property type="molecule type" value="Genomic_DNA"/>
</dbReference>
<keyword evidence="6" id="KW-0547">Nucleotide-binding</keyword>
<dbReference type="SUPFAM" id="SSF47384">
    <property type="entry name" value="Homodimeric domain of signal transducing histidine kinase"/>
    <property type="match status" value="1"/>
</dbReference>
<feature type="domain" description="Histidine kinase" evidence="12">
    <location>
        <begin position="295"/>
        <end position="511"/>
    </location>
</feature>
<evidence type="ECO:0000256" key="11">
    <source>
        <dbReference type="SAM" id="Phobius"/>
    </source>
</evidence>
<dbReference type="Pfam" id="PF00512">
    <property type="entry name" value="HisKA"/>
    <property type="match status" value="1"/>
</dbReference>
<dbReference type="FunFam" id="3.30.565.10:FF:000006">
    <property type="entry name" value="Sensor histidine kinase WalK"/>
    <property type="match status" value="1"/>
</dbReference>
<sequence>MKTLSTRLFVSFMALIGVILAVLGIVMGQLFPIYVGDYVERSTAAEERALVQTIEELGLDVTDEEQRQLIAATKVMEQEDLITSAKKRYLATMIFCSFIALAIIGIVMNRAVRVFAEPIDNATRTALELAKGNYRARAFENGMGKTMQLSKSINILARNLQDMTTMREIEDERLKTLIENMGSSLMMIGREGTISIVNRVFLKRFNCDYEAIRGKGFRNIQLPNDIVQVVEHVFLTETAIRKQIAVQIGHEIRHNEIYGAPVVGDHGRWLGVVLVIHDVTELMRLEQIRKDFVANVSHELRTPITSIKGFSETLLDGAYKDEAMLLSFLEIIYKESDRIQMLVQELLELSKIEQHGFSVDIIETSLQDIILNAADLTGARLEEKNMEFSVDMPKDIAILGDPNRLMQIFTNLIANAINYSPENTTVTIRLYEEDGYGVVEVEDEGIGIEPAEIPRIFERFYRVDRARSRNSGGTGLGLAIVKHLIEAHDGKIKVDSEVGKGTKMTVHIPKP</sequence>
<dbReference type="InterPro" id="IPR035965">
    <property type="entry name" value="PAS-like_dom_sf"/>
</dbReference>
<evidence type="ECO:0000256" key="8">
    <source>
        <dbReference type="ARBA" id="ARBA00022840"/>
    </source>
</evidence>
<dbReference type="PROSITE" id="PS50109">
    <property type="entry name" value="HIS_KIN"/>
    <property type="match status" value="1"/>
</dbReference>
<proteinExistence type="predicted"/>
<dbReference type="InterPro" id="IPR005467">
    <property type="entry name" value="His_kinase_dom"/>
</dbReference>
<dbReference type="RefSeq" id="WP_066542153.1">
    <property type="nucleotide sequence ID" value="NZ_MASJ01000001.1"/>
</dbReference>
<dbReference type="Gene3D" id="3.30.450.20">
    <property type="entry name" value="PAS domain"/>
    <property type="match status" value="1"/>
</dbReference>
<evidence type="ECO:0000256" key="7">
    <source>
        <dbReference type="ARBA" id="ARBA00022777"/>
    </source>
</evidence>
<comment type="catalytic activity">
    <reaction evidence="1">
        <text>ATP + protein L-histidine = ADP + protein N-phospho-L-histidine.</text>
        <dbReference type="EC" id="2.7.13.3"/>
    </reaction>
</comment>
<dbReference type="InterPro" id="IPR036097">
    <property type="entry name" value="HisK_dim/P_sf"/>
</dbReference>
<keyword evidence="10 11" id="KW-0472">Membrane</keyword>
<keyword evidence="8" id="KW-0067">ATP-binding</keyword>
<evidence type="ECO:0000256" key="1">
    <source>
        <dbReference type="ARBA" id="ARBA00000085"/>
    </source>
</evidence>
<dbReference type="Gene3D" id="3.30.565.10">
    <property type="entry name" value="Histidine kinase-like ATPase, C-terminal domain"/>
    <property type="match status" value="1"/>
</dbReference>
<dbReference type="Proteomes" id="UP000093199">
    <property type="component" value="Unassembled WGS sequence"/>
</dbReference>
<accession>A0A1C0YMF1</accession>
<dbReference type="CDD" id="cd00082">
    <property type="entry name" value="HisKA"/>
    <property type="match status" value="1"/>
</dbReference>
<keyword evidence="5" id="KW-0808">Transferase</keyword>
<keyword evidence="4" id="KW-0597">Phosphoprotein</keyword>
<dbReference type="PRINTS" id="PR00344">
    <property type="entry name" value="BCTRLSENSOR"/>
</dbReference>
<dbReference type="GO" id="GO:0000155">
    <property type="term" value="F:phosphorelay sensor kinase activity"/>
    <property type="evidence" value="ECO:0007669"/>
    <property type="project" value="InterPro"/>
</dbReference>
<dbReference type="Gene3D" id="1.10.287.130">
    <property type="match status" value="1"/>
</dbReference>
<dbReference type="SUPFAM" id="SSF55785">
    <property type="entry name" value="PYP-like sensor domain (PAS domain)"/>
    <property type="match status" value="1"/>
</dbReference>
<dbReference type="STRING" id="33978.A6M13_00490"/>
<dbReference type="AlphaFoldDB" id="A0A1C0YMF1"/>
<dbReference type="InterPro" id="IPR000014">
    <property type="entry name" value="PAS"/>
</dbReference>
<dbReference type="InterPro" id="IPR036890">
    <property type="entry name" value="HATPase_C_sf"/>
</dbReference>
<evidence type="ECO:0000259" key="12">
    <source>
        <dbReference type="PROSITE" id="PS50109"/>
    </source>
</evidence>
<dbReference type="Gene3D" id="6.10.340.10">
    <property type="match status" value="1"/>
</dbReference>
<comment type="subcellular location">
    <subcellularLocation>
        <location evidence="2">Cell membrane</location>
        <topology evidence="2">Multi-pass membrane protein</topology>
    </subcellularLocation>
</comment>